<keyword evidence="7" id="KW-0472">Membrane</keyword>
<dbReference type="CDD" id="cd03481">
    <property type="entry name" value="TopoIIA_Trans_ScTopoIIA"/>
    <property type="match status" value="1"/>
</dbReference>
<dbReference type="GO" id="GO:0000819">
    <property type="term" value="P:sister chromatid segregation"/>
    <property type="evidence" value="ECO:0007669"/>
    <property type="project" value="TreeGrafter"/>
</dbReference>
<dbReference type="GO" id="GO:0005634">
    <property type="term" value="C:nucleus"/>
    <property type="evidence" value="ECO:0007669"/>
    <property type="project" value="TreeGrafter"/>
</dbReference>
<dbReference type="PANTHER" id="PTHR10169:SF38">
    <property type="entry name" value="DNA TOPOISOMERASE 2"/>
    <property type="match status" value="1"/>
</dbReference>
<dbReference type="Pfam" id="PF00204">
    <property type="entry name" value="DNA_gyraseB"/>
    <property type="match status" value="1"/>
</dbReference>
<keyword evidence="5" id="KW-0238">DNA-binding</keyword>
<dbReference type="GO" id="GO:0003918">
    <property type="term" value="F:DNA topoisomerase type II (double strand cut, ATP-hydrolyzing) activity"/>
    <property type="evidence" value="ECO:0007669"/>
    <property type="project" value="UniProtKB-EC"/>
</dbReference>
<name>A0AAP0BS45_9ASPA</name>
<keyword evidence="10" id="KW-1185">Reference proteome</keyword>
<keyword evidence="6" id="KW-0413">Isomerase</keyword>
<dbReference type="GO" id="GO:0000712">
    <property type="term" value="P:resolution of meiotic recombination intermediates"/>
    <property type="evidence" value="ECO:0007669"/>
    <property type="project" value="TreeGrafter"/>
</dbReference>
<dbReference type="GO" id="GO:0006265">
    <property type="term" value="P:DNA topological change"/>
    <property type="evidence" value="ECO:0007669"/>
    <property type="project" value="InterPro"/>
</dbReference>
<dbReference type="AlphaFoldDB" id="A0AAP0BS45"/>
<evidence type="ECO:0000256" key="7">
    <source>
        <dbReference type="SAM" id="Phobius"/>
    </source>
</evidence>
<keyword evidence="7" id="KW-0812">Transmembrane</keyword>
<gene>
    <name evidence="9" type="primary">TOP2</name>
    <name evidence="9" type="ORF">KSP39_PZI006066</name>
</gene>
<dbReference type="PANTHER" id="PTHR10169">
    <property type="entry name" value="DNA TOPOISOMERASE/GYRASE"/>
    <property type="match status" value="1"/>
</dbReference>
<dbReference type="InterPro" id="IPR020568">
    <property type="entry name" value="Ribosomal_Su5_D2-typ_SF"/>
</dbReference>
<evidence type="ECO:0000256" key="3">
    <source>
        <dbReference type="ARBA" id="ARBA00012895"/>
    </source>
</evidence>
<dbReference type="EMBL" id="JBBWWQ010000004">
    <property type="protein sequence ID" value="KAK8948652.1"/>
    <property type="molecule type" value="Genomic_DNA"/>
</dbReference>
<comment type="catalytic activity">
    <reaction evidence="1">
        <text>ATP-dependent breakage, passage and rejoining of double-stranded DNA.</text>
        <dbReference type="EC" id="5.6.2.2"/>
    </reaction>
</comment>
<comment type="caution">
    <text evidence="9">The sequence shown here is derived from an EMBL/GenBank/DDBJ whole genome shotgun (WGS) entry which is preliminary data.</text>
</comment>
<sequence length="236" mass="26105">MVNSSLSCRRLAALTSTAVLLQIIGLSLFVIGLFPVMPSVPGVSGTKSYRMPTCEDLLEVIKSSLSDENDGDEDVILSQLVSFVNSINTIKGGTHVEYATSQIGTHVMNIVNRKNKNANLKPHNVRTHLWVFANALIDNPAFDSQTKETLTTHQGSFGSKCELSQDFLKKSKHFFINCNQISIILQQVNHVHQLKFSIPAIGKSGIVESFLSWEDFKQSKEHGLYKCEANLVTRGI</sequence>
<evidence type="ECO:0000259" key="8">
    <source>
        <dbReference type="Pfam" id="PF00204"/>
    </source>
</evidence>
<organism evidence="9 10">
    <name type="scientific">Platanthera zijinensis</name>
    <dbReference type="NCBI Taxonomy" id="2320716"/>
    <lineage>
        <taxon>Eukaryota</taxon>
        <taxon>Viridiplantae</taxon>
        <taxon>Streptophyta</taxon>
        <taxon>Embryophyta</taxon>
        <taxon>Tracheophyta</taxon>
        <taxon>Spermatophyta</taxon>
        <taxon>Magnoliopsida</taxon>
        <taxon>Liliopsida</taxon>
        <taxon>Asparagales</taxon>
        <taxon>Orchidaceae</taxon>
        <taxon>Orchidoideae</taxon>
        <taxon>Orchideae</taxon>
        <taxon>Orchidinae</taxon>
        <taxon>Platanthera</taxon>
    </lineage>
</organism>
<dbReference type="SUPFAM" id="SSF54211">
    <property type="entry name" value="Ribosomal protein S5 domain 2-like"/>
    <property type="match status" value="1"/>
</dbReference>
<dbReference type="InterPro" id="IPR013506">
    <property type="entry name" value="Topo_IIA_bsu_dom2"/>
</dbReference>
<dbReference type="InterPro" id="IPR050634">
    <property type="entry name" value="DNA_Topoisomerase_II"/>
</dbReference>
<evidence type="ECO:0000313" key="9">
    <source>
        <dbReference type="EMBL" id="KAK8948652.1"/>
    </source>
</evidence>
<dbReference type="Gene3D" id="3.30.230.10">
    <property type="match status" value="1"/>
</dbReference>
<dbReference type="InterPro" id="IPR014721">
    <property type="entry name" value="Ribsml_uS5_D2-typ_fold_subgr"/>
</dbReference>
<keyword evidence="4" id="KW-0799">Topoisomerase</keyword>
<evidence type="ECO:0000256" key="6">
    <source>
        <dbReference type="ARBA" id="ARBA00023235"/>
    </source>
</evidence>
<proteinExistence type="predicted"/>
<dbReference type="Proteomes" id="UP001418222">
    <property type="component" value="Unassembled WGS sequence"/>
</dbReference>
<evidence type="ECO:0000256" key="4">
    <source>
        <dbReference type="ARBA" id="ARBA00023029"/>
    </source>
</evidence>
<evidence type="ECO:0000256" key="5">
    <source>
        <dbReference type="ARBA" id="ARBA00023125"/>
    </source>
</evidence>
<dbReference type="GO" id="GO:0005524">
    <property type="term" value="F:ATP binding"/>
    <property type="evidence" value="ECO:0007669"/>
    <property type="project" value="InterPro"/>
</dbReference>
<feature type="domain" description="DNA topoisomerase type IIA subunit B" evidence="8">
    <location>
        <begin position="79"/>
        <end position="158"/>
    </location>
</feature>
<evidence type="ECO:0000313" key="10">
    <source>
        <dbReference type="Proteomes" id="UP001418222"/>
    </source>
</evidence>
<reference evidence="9 10" key="1">
    <citation type="journal article" date="2022" name="Nat. Plants">
        <title>Genomes of leafy and leafless Platanthera orchids illuminate the evolution of mycoheterotrophy.</title>
        <authorList>
            <person name="Li M.H."/>
            <person name="Liu K.W."/>
            <person name="Li Z."/>
            <person name="Lu H.C."/>
            <person name="Ye Q.L."/>
            <person name="Zhang D."/>
            <person name="Wang J.Y."/>
            <person name="Li Y.F."/>
            <person name="Zhong Z.M."/>
            <person name="Liu X."/>
            <person name="Yu X."/>
            <person name="Liu D.K."/>
            <person name="Tu X.D."/>
            <person name="Liu B."/>
            <person name="Hao Y."/>
            <person name="Liao X.Y."/>
            <person name="Jiang Y.T."/>
            <person name="Sun W.H."/>
            <person name="Chen J."/>
            <person name="Chen Y.Q."/>
            <person name="Ai Y."/>
            <person name="Zhai J.W."/>
            <person name="Wu S.S."/>
            <person name="Zhou Z."/>
            <person name="Hsiao Y.Y."/>
            <person name="Wu W.L."/>
            <person name="Chen Y.Y."/>
            <person name="Lin Y.F."/>
            <person name="Hsu J.L."/>
            <person name="Li C.Y."/>
            <person name="Wang Z.W."/>
            <person name="Zhao X."/>
            <person name="Zhong W.Y."/>
            <person name="Ma X.K."/>
            <person name="Ma L."/>
            <person name="Huang J."/>
            <person name="Chen G.Z."/>
            <person name="Huang M.Z."/>
            <person name="Huang L."/>
            <person name="Peng D.H."/>
            <person name="Luo Y.B."/>
            <person name="Zou S.Q."/>
            <person name="Chen S.P."/>
            <person name="Lan S."/>
            <person name="Tsai W.C."/>
            <person name="Van de Peer Y."/>
            <person name="Liu Z.J."/>
        </authorList>
    </citation>
    <scope>NUCLEOTIDE SEQUENCE [LARGE SCALE GENOMIC DNA]</scope>
    <source>
        <strain evidence="9">Lor287</strain>
    </source>
</reference>
<comment type="cofactor">
    <cofactor evidence="2">
        <name>Mg(2+)</name>
        <dbReference type="ChEBI" id="CHEBI:18420"/>
    </cofactor>
</comment>
<keyword evidence="7" id="KW-1133">Transmembrane helix</keyword>
<dbReference type="EC" id="5.6.2.2" evidence="3"/>
<protein>
    <recommendedName>
        <fullName evidence="3">DNA topoisomerase (ATP-hydrolyzing)</fullName>
        <ecNumber evidence="3">5.6.2.2</ecNumber>
    </recommendedName>
</protein>
<accession>A0AAP0BS45</accession>
<evidence type="ECO:0000256" key="2">
    <source>
        <dbReference type="ARBA" id="ARBA00001946"/>
    </source>
</evidence>
<evidence type="ECO:0000256" key="1">
    <source>
        <dbReference type="ARBA" id="ARBA00000185"/>
    </source>
</evidence>
<dbReference type="GO" id="GO:0003677">
    <property type="term" value="F:DNA binding"/>
    <property type="evidence" value="ECO:0007669"/>
    <property type="project" value="UniProtKB-KW"/>
</dbReference>
<feature type="transmembrane region" description="Helical" evidence="7">
    <location>
        <begin position="12"/>
        <end position="34"/>
    </location>
</feature>